<proteinExistence type="predicted"/>
<reference evidence="2 3" key="1">
    <citation type="submission" date="2018-11" db="EMBL/GenBank/DDBJ databases">
        <authorList>
            <person name="Lopez-Roques C."/>
            <person name="Donnadieu C."/>
            <person name="Bouchez O."/>
            <person name="Klopp C."/>
            <person name="Cabau C."/>
            <person name="Zahm M."/>
        </authorList>
    </citation>
    <scope>NUCLEOTIDE SEQUENCE [LARGE SCALE GENOMIC DNA]</scope>
    <source>
        <strain evidence="2">RS831</strain>
        <tissue evidence="2">Whole body</tissue>
    </source>
</reference>
<dbReference type="OrthoDB" id="5962009at2759"/>
<evidence type="ECO:0000256" key="1">
    <source>
        <dbReference type="ARBA" id="ARBA00023284"/>
    </source>
</evidence>
<protein>
    <submittedName>
        <fullName evidence="2">Uncharacterized protein</fullName>
    </submittedName>
</protein>
<keyword evidence="3" id="KW-1185">Reference proteome</keyword>
<organism evidence="2 3">
    <name type="scientific">Oryzias javanicus</name>
    <name type="common">Javanese ricefish</name>
    <name type="synonym">Aplocheilus javanicus</name>
    <dbReference type="NCBI Taxonomy" id="123683"/>
    <lineage>
        <taxon>Eukaryota</taxon>
        <taxon>Metazoa</taxon>
        <taxon>Chordata</taxon>
        <taxon>Craniata</taxon>
        <taxon>Vertebrata</taxon>
        <taxon>Euteleostomi</taxon>
        <taxon>Actinopterygii</taxon>
        <taxon>Neopterygii</taxon>
        <taxon>Teleostei</taxon>
        <taxon>Neoteleostei</taxon>
        <taxon>Acanthomorphata</taxon>
        <taxon>Ovalentaria</taxon>
        <taxon>Atherinomorphae</taxon>
        <taxon>Beloniformes</taxon>
        <taxon>Adrianichthyidae</taxon>
        <taxon>Oryziinae</taxon>
        <taxon>Oryzias</taxon>
    </lineage>
</organism>
<accession>A0A437DIH2</accession>
<dbReference type="SUPFAM" id="SSF52833">
    <property type="entry name" value="Thioredoxin-like"/>
    <property type="match status" value="1"/>
</dbReference>
<evidence type="ECO:0000313" key="2">
    <source>
        <dbReference type="EMBL" id="RVE74736.1"/>
    </source>
</evidence>
<dbReference type="Proteomes" id="UP000283210">
    <property type="component" value="Chromosome 3"/>
</dbReference>
<keyword evidence="1" id="KW-0676">Redox-active center</keyword>
<dbReference type="Gene3D" id="3.40.30.10">
    <property type="entry name" value="Glutaredoxin"/>
    <property type="match status" value="1"/>
</dbReference>
<sequence>MTSTCSAEETAAHSPPACGRQRLHLTRTEQCHQTFQPPSGRGFLYNRGKSWLNISVFSAECRLHSCQIMTTVTIKYWQVPGVKVQGVTGEADSFEVLVGEQLIYSKLETGKFPDAELVEQKVRELLPAGSTKKNSKFAKLKDRCHHQ</sequence>
<reference evidence="2 3" key="2">
    <citation type="submission" date="2019-01" db="EMBL/GenBank/DDBJ databases">
        <title>A chromosome length genome reference of the Java medaka (oryzias javanicus).</title>
        <authorList>
            <person name="Herpin A."/>
            <person name="Takehana Y."/>
            <person name="Naruse K."/>
            <person name="Ansai S."/>
            <person name="Kawaguchi M."/>
        </authorList>
    </citation>
    <scope>NUCLEOTIDE SEQUENCE [LARGE SCALE GENOMIC DNA]</scope>
    <source>
        <strain evidence="2">RS831</strain>
        <tissue evidence="2">Whole body</tissue>
    </source>
</reference>
<dbReference type="InterPro" id="IPR011893">
    <property type="entry name" value="Selenoprotein_Rdx-typ"/>
</dbReference>
<dbReference type="EMBL" id="CM012439">
    <property type="protein sequence ID" value="RVE74736.1"/>
    <property type="molecule type" value="Genomic_DNA"/>
</dbReference>
<evidence type="ECO:0000313" key="3">
    <source>
        <dbReference type="Proteomes" id="UP000283210"/>
    </source>
</evidence>
<dbReference type="Pfam" id="PF10262">
    <property type="entry name" value="Rdx"/>
    <property type="match status" value="1"/>
</dbReference>
<dbReference type="InterPro" id="IPR036249">
    <property type="entry name" value="Thioredoxin-like_sf"/>
</dbReference>
<name>A0A437DIH2_ORYJA</name>
<dbReference type="AlphaFoldDB" id="A0A437DIH2"/>
<gene>
    <name evidence="2" type="ORF">OJAV_G00025120</name>
</gene>